<evidence type="ECO:0000259" key="1">
    <source>
        <dbReference type="PROSITE" id="PS50035"/>
    </source>
</evidence>
<dbReference type="AlphaFoldDB" id="A0A1J5T3P7"/>
<dbReference type="NCBIfam" id="NF008427">
    <property type="entry name" value="PRK11263.1"/>
    <property type="match status" value="1"/>
</dbReference>
<dbReference type="SMART" id="SM00155">
    <property type="entry name" value="PLDc"/>
    <property type="match status" value="2"/>
</dbReference>
<dbReference type="GO" id="GO:0008808">
    <property type="term" value="F:cardiolipin synthase activity"/>
    <property type="evidence" value="ECO:0007669"/>
    <property type="project" value="InterPro"/>
</dbReference>
<accession>A0A1J5T3P7</accession>
<proteinExistence type="inferred from homology"/>
<keyword evidence="2" id="KW-0808">Transferase</keyword>
<gene>
    <name evidence="2" type="primary">ybhO_2</name>
    <name evidence="2" type="ORF">GALL_38440</name>
</gene>
<reference evidence="2" key="1">
    <citation type="submission" date="2016-10" db="EMBL/GenBank/DDBJ databases">
        <title>Sequence of Gallionella enrichment culture.</title>
        <authorList>
            <person name="Poehlein A."/>
            <person name="Muehling M."/>
            <person name="Daniel R."/>
        </authorList>
    </citation>
    <scope>NUCLEOTIDE SEQUENCE</scope>
</reference>
<dbReference type="InterPro" id="IPR030872">
    <property type="entry name" value="Cardiolipin_synth_ClsB"/>
</dbReference>
<dbReference type="EC" id="2.7.8.-" evidence="2"/>
<dbReference type="PANTHER" id="PTHR21248:SF22">
    <property type="entry name" value="PHOSPHOLIPASE D"/>
    <property type="match status" value="1"/>
</dbReference>
<dbReference type="PANTHER" id="PTHR21248">
    <property type="entry name" value="CARDIOLIPIN SYNTHASE"/>
    <property type="match status" value="1"/>
</dbReference>
<sequence>MNRIHRVSDNELTLLQNGVAFFPQLCADIDIAKHSVYLESYIFASDEVGHKVGLALQHAAERGVAVRVLLDGFGSAELPASFLDNLRKSGVEVQWFRREISPFTLRRSRMRRLRRMHRKLAVMDGKVAFVGGINIIHDIPAKLDFDAPRMDYAVRINGELAGEVQAVMQRLWEMVSWAAFSKRVKEEGWRLYRVKQRPDSKVQLVLRDNVRHRRDIERAYLKAITGSKNEVVIANAYFLPGRLFLRSLIHAARRGVRVVVVVQGKVEYRLQHYATLALYGRLLDAGVEIYEYHASYLHAKVAVVDGEWATVGSFNIDPFSLLLAREANLAVDDAGFAGDLRCSLMDSVKRDGRRVSLVRSNLATRLLSYMSYGLIRFIIGVLGLSKRH</sequence>
<comment type="caution">
    <text evidence="2">The sequence shown here is derived from an EMBL/GenBank/DDBJ whole genome shotgun (WGS) entry which is preliminary data.</text>
</comment>
<dbReference type="HAMAP" id="MF_01917">
    <property type="entry name" value="Cardiolipin_synth_ClsB"/>
    <property type="match status" value="1"/>
</dbReference>
<organism evidence="2">
    <name type="scientific">mine drainage metagenome</name>
    <dbReference type="NCBI Taxonomy" id="410659"/>
    <lineage>
        <taxon>unclassified sequences</taxon>
        <taxon>metagenomes</taxon>
        <taxon>ecological metagenomes</taxon>
    </lineage>
</organism>
<evidence type="ECO:0000313" key="2">
    <source>
        <dbReference type="EMBL" id="OIR15521.1"/>
    </source>
</evidence>
<dbReference type="InterPro" id="IPR025202">
    <property type="entry name" value="PLD-like_dom"/>
</dbReference>
<dbReference type="PROSITE" id="PS50035">
    <property type="entry name" value="PLD"/>
    <property type="match status" value="2"/>
</dbReference>
<dbReference type="EMBL" id="MLJW01000009">
    <property type="protein sequence ID" value="OIR15521.1"/>
    <property type="molecule type" value="Genomic_DNA"/>
</dbReference>
<feature type="domain" description="PLD phosphodiesterase" evidence="1">
    <location>
        <begin position="112"/>
        <end position="139"/>
    </location>
</feature>
<name>A0A1J5T3P7_9ZZZZ</name>
<feature type="domain" description="PLD phosphodiesterase" evidence="1">
    <location>
        <begin position="293"/>
        <end position="320"/>
    </location>
</feature>
<dbReference type="InterPro" id="IPR001736">
    <property type="entry name" value="PLipase_D/transphosphatidylase"/>
</dbReference>
<dbReference type="SUPFAM" id="SSF56024">
    <property type="entry name" value="Phospholipase D/nuclease"/>
    <property type="match status" value="2"/>
</dbReference>
<protein>
    <submittedName>
        <fullName evidence="2">Putative cardiolipin synthase YbhO</fullName>
        <ecNumber evidence="2">2.7.8.-</ecNumber>
    </submittedName>
</protein>
<dbReference type="CDD" id="cd09110">
    <property type="entry name" value="PLDc_CLS_1"/>
    <property type="match status" value="1"/>
</dbReference>
<dbReference type="Gene3D" id="3.30.870.10">
    <property type="entry name" value="Endonuclease Chain A"/>
    <property type="match status" value="2"/>
</dbReference>
<dbReference type="GO" id="GO:0032049">
    <property type="term" value="P:cardiolipin biosynthetic process"/>
    <property type="evidence" value="ECO:0007669"/>
    <property type="project" value="InterPro"/>
</dbReference>
<dbReference type="Pfam" id="PF13091">
    <property type="entry name" value="PLDc_2"/>
    <property type="match status" value="2"/>
</dbReference>